<evidence type="ECO:0000256" key="1">
    <source>
        <dbReference type="PROSITE-ProRule" id="PRU00169"/>
    </source>
</evidence>
<comment type="caution">
    <text evidence="4">The sequence shown here is derived from an EMBL/GenBank/DDBJ whole genome shotgun (WGS) entry which is preliminary data.</text>
</comment>
<evidence type="ECO:0000259" key="3">
    <source>
        <dbReference type="PROSITE" id="PS50930"/>
    </source>
</evidence>
<organism evidence="4 5">
    <name type="scientific">Zhouia amylolytica AD3</name>
    <dbReference type="NCBI Taxonomy" id="1286632"/>
    <lineage>
        <taxon>Bacteria</taxon>
        <taxon>Pseudomonadati</taxon>
        <taxon>Bacteroidota</taxon>
        <taxon>Flavobacteriia</taxon>
        <taxon>Flavobacteriales</taxon>
        <taxon>Flavobacteriaceae</taxon>
        <taxon>Zhouia</taxon>
    </lineage>
</organism>
<dbReference type="Gene3D" id="3.40.50.2300">
    <property type="match status" value="1"/>
</dbReference>
<feature type="domain" description="Response regulatory" evidence="2">
    <location>
        <begin position="3"/>
        <end position="117"/>
    </location>
</feature>
<keyword evidence="1" id="KW-0597">Phosphoprotein</keyword>
<dbReference type="PATRIC" id="fig|1286632.3.peg.947"/>
<sequence length="240" mass="27561">MKNYVIIEKDKKVTAIIQSVCSEEGFECYGTFDNYDNGLETILESTPDLVFVDMDGPADQLKEYLYDLSDCLEKLPALIGISTKKDMGYFAIKHNFVDLLLKPLKPLTVRKCLAKYNKRFNSHNSGIICLKSNKDFNYLNASDILFLKADNNTTDIYLQDNTVIQSYNTLKVFETGLPENFKRVHKSYIINSDFISRIHYGKKICLMRHYAHKIPFTKTFVANVNAINETYSNNSILTLN</sequence>
<dbReference type="RefSeq" id="WP_038263139.1">
    <property type="nucleotide sequence ID" value="NZ_AYXY01000016.1"/>
</dbReference>
<dbReference type="InterPro" id="IPR046947">
    <property type="entry name" value="LytR-like"/>
</dbReference>
<dbReference type="InterPro" id="IPR007492">
    <property type="entry name" value="LytTR_DNA-bd_dom"/>
</dbReference>
<dbReference type="SUPFAM" id="SSF52172">
    <property type="entry name" value="CheY-like"/>
    <property type="match status" value="1"/>
</dbReference>
<dbReference type="GO" id="GO:0000156">
    <property type="term" value="F:phosphorelay response regulator activity"/>
    <property type="evidence" value="ECO:0007669"/>
    <property type="project" value="InterPro"/>
</dbReference>
<feature type="domain" description="HTH LytTR-type" evidence="3">
    <location>
        <begin position="128"/>
        <end position="230"/>
    </location>
</feature>
<dbReference type="AlphaFoldDB" id="W2UQB2"/>
<dbReference type="PROSITE" id="PS50930">
    <property type="entry name" value="HTH_LYTTR"/>
    <property type="match status" value="1"/>
</dbReference>
<dbReference type="EMBL" id="AYXY01000016">
    <property type="protein sequence ID" value="ETN96149.1"/>
    <property type="molecule type" value="Genomic_DNA"/>
</dbReference>
<reference evidence="5" key="1">
    <citation type="submission" date="2013-11" db="EMBL/GenBank/DDBJ databases">
        <title>Draft genome sequence from a member of Zhouia, isolated tidal flat.</title>
        <authorList>
            <person name="Jin H."/>
            <person name="Jeon C.O."/>
        </authorList>
    </citation>
    <scope>NUCLEOTIDE SEQUENCE [LARGE SCALE GENOMIC DNA]</scope>
    <source>
        <strain evidence="5">AD3</strain>
    </source>
</reference>
<dbReference type="PANTHER" id="PTHR37299">
    <property type="entry name" value="TRANSCRIPTIONAL REGULATOR-RELATED"/>
    <property type="match status" value="1"/>
</dbReference>
<feature type="modified residue" description="4-aspartylphosphate" evidence="1">
    <location>
        <position position="53"/>
    </location>
</feature>
<evidence type="ECO:0000313" key="5">
    <source>
        <dbReference type="Proteomes" id="UP000018850"/>
    </source>
</evidence>
<name>W2UQB2_9FLAO</name>
<protein>
    <submittedName>
        <fullName evidence="4">Uncharacterized protein</fullName>
    </submittedName>
</protein>
<dbReference type="PROSITE" id="PS50110">
    <property type="entry name" value="RESPONSE_REGULATORY"/>
    <property type="match status" value="1"/>
</dbReference>
<dbReference type="eggNOG" id="COG3279">
    <property type="taxonomic scope" value="Bacteria"/>
</dbReference>
<dbReference type="InterPro" id="IPR001789">
    <property type="entry name" value="Sig_transdc_resp-reg_receiver"/>
</dbReference>
<dbReference type="Gene3D" id="2.40.50.1020">
    <property type="entry name" value="LytTr DNA-binding domain"/>
    <property type="match status" value="1"/>
</dbReference>
<proteinExistence type="predicted"/>
<evidence type="ECO:0000259" key="2">
    <source>
        <dbReference type="PROSITE" id="PS50110"/>
    </source>
</evidence>
<keyword evidence="5" id="KW-1185">Reference proteome</keyword>
<evidence type="ECO:0000313" key="4">
    <source>
        <dbReference type="EMBL" id="ETN96149.1"/>
    </source>
</evidence>
<dbReference type="InterPro" id="IPR011006">
    <property type="entry name" value="CheY-like_superfamily"/>
</dbReference>
<dbReference type="SMART" id="SM00850">
    <property type="entry name" value="LytTR"/>
    <property type="match status" value="1"/>
</dbReference>
<dbReference type="Pfam" id="PF04397">
    <property type="entry name" value="LytTR"/>
    <property type="match status" value="1"/>
</dbReference>
<dbReference type="GO" id="GO:0003677">
    <property type="term" value="F:DNA binding"/>
    <property type="evidence" value="ECO:0007669"/>
    <property type="project" value="InterPro"/>
</dbReference>
<dbReference type="PANTHER" id="PTHR37299:SF1">
    <property type="entry name" value="STAGE 0 SPORULATION PROTEIN A HOMOLOG"/>
    <property type="match status" value="1"/>
</dbReference>
<gene>
    <name evidence="4" type="ORF">P278_09500</name>
</gene>
<accession>W2UQB2</accession>
<reference evidence="4 5" key="2">
    <citation type="journal article" date="2016" name="Genome Announc.">
        <title>Draft Genome Sequence of Zhouia amylolytica AD3, Isolated from Tidal Flat Sediment.</title>
        <authorList>
            <person name="Jia B."/>
            <person name="Jin H.M."/>
            <person name="Lee H.J."/>
            <person name="Jeon C.O."/>
        </authorList>
    </citation>
    <scope>NUCLEOTIDE SEQUENCE [LARGE SCALE GENOMIC DNA]</scope>
    <source>
        <strain evidence="4 5">AD3</strain>
    </source>
</reference>
<dbReference type="Proteomes" id="UP000018850">
    <property type="component" value="Unassembled WGS sequence"/>
</dbReference>